<organism evidence="2 3">
    <name type="scientific">Sorangium cellulosum</name>
    <name type="common">Polyangium cellulosum</name>
    <dbReference type="NCBI Taxonomy" id="56"/>
    <lineage>
        <taxon>Bacteria</taxon>
        <taxon>Pseudomonadati</taxon>
        <taxon>Myxococcota</taxon>
        <taxon>Polyangia</taxon>
        <taxon>Polyangiales</taxon>
        <taxon>Polyangiaceae</taxon>
        <taxon>Sorangium</taxon>
    </lineage>
</organism>
<feature type="domain" description="DUF3291" evidence="1">
    <location>
        <begin position="6"/>
        <end position="144"/>
    </location>
</feature>
<protein>
    <recommendedName>
        <fullName evidence="1">DUF3291 domain-containing protein</fullName>
    </recommendedName>
</protein>
<comment type="caution">
    <text evidence="2">The sequence shown here is derived from an EMBL/GenBank/DDBJ whole genome shotgun (WGS) entry which is preliminary data.</text>
</comment>
<dbReference type="InterPro" id="IPR011008">
    <property type="entry name" value="Dimeric_a/b-barrel"/>
</dbReference>
<proteinExistence type="predicted"/>
<dbReference type="Pfam" id="PF11695">
    <property type="entry name" value="DUF3291"/>
    <property type="match status" value="1"/>
</dbReference>
<gene>
    <name evidence="2" type="ORF">BE21_16640</name>
</gene>
<dbReference type="InterPro" id="IPR021708">
    <property type="entry name" value="DUF3291"/>
</dbReference>
<evidence type="ECO:0000259" key="1">
    <source>
        <dbReference type="Pfam" id="PF11695"/>
    </source>
</evidence>
<name>A0A150TY82_SORCE</name>
<accession>A0A150TY82</accession>
<dbReference type="SUPFAM" id="SSF54909">
    <property type="entry name" value="Dimeric alpha+beta barrel"/>
    <property type="match status" value="1"/>
</dbReference>
<dbReference type="Proteomes" id="UP000075502">
    <property type="component" value="Unassembled WGS sequence"/>
</dbReference>
<reference evidence="2 3" key="1">
    <citation type="submission" date="2014-02" db="EMBL/GenBank/DDBJ databases">
        <title>The small core and large imbalanced accessory genome model reveals a collaborative survival strategy of Sorangium cellulosum strains in nature.</title>
        <authorList>
            <person name="Han K."/>
            <person name="Peng R."/>
            <person name="Blom J."/>
            <person name="Li Y.-Z."/>
        </authorList>
    </citation>
    <scope>NUCLEOTIDE SEQUENCE [LARGE SCALE GENOMIC DNA]</scope>
    <source>
        <strain evidence="2 3">So0007-03</strain>
    </source>
</reference>
<evidence type="ECO:0000313" key="2">
    <source>
        <dbReference type="EMBL" id="KYG09640.1"/>
    </source>
</evidence>
<dbReference type="AlphaFoldDB" id="A0A150TY82"/>
<evidence type="ECO:0000313" key="3">
    <source>
        <dbReference type="Proteomes" id="UP000075502"/>
    </source>
</evidence>
<sequence>MPSYHLAQVNIALPLEPLDSARLADFVSALAPVNALADAAPGFVWRLQGYGGDATAVRAFGDDRILVNMSVWESAEALSDFVFRNPEHAAVMRRRREWFVPMKEAFTVLWWIPAGQIPTVVEAEERLDHLRRHGPTPRAFTFRRPFPAPDAPAAAVPAPADDSLRCPAG</sequence>
<dbReference type="EMBL" id="JEME01000601">
    <property type="protein sequence ID" value="KYG09640.1"/>
    <property type="molecule type" value="Genomic_DNA"/>
</dbReference>